<feature type="transmembrane region" description="Helical" evidence="5">
    <location>
        <begin position="347"/>
        <end position="367"/>
    </location>
</feature>
<feature type="transmembrane region" description="Helical" evidence="5">
    <location>
        <begin position="176"/>
        <end position="196"/>
    </location>
</feature>
<dbReference type="Gene3D" id="1.20.1250.20">
    <property type="entry name" value="MFS general substrate transporter like domains"/>
    <property type="match status" value="1"/>
</dbReference>
<feature type="transmembrane region" description="Helical" evidence="5">
    <location>
        <begin position="146"/>
        <end position="170"/>
    </location>
</feature>
<comment type="caution">
    <text evidence="7">The sequence shown here is derived from an EMBL/GenBank/DDBJ whole genome shotgun (WGS) entry which is preliminary data.</text>
</comment>
<dbReference type="GO" id="GO:0005886">
    <property type="term" value="C:plasma membrane"/>
    <property type="evidence" value="ECO:0007669"/>
    <property type="project" value="UniProtKB-SubCell"/>
</dbReference>
<gene>
    <name evidence="7" type="ORF">CLV30_102265</name>
</gene>
<dbReference type="GO" id="GO:0022857">
    <property type="term" value="F:transmembrane transporter activity"/>
    <property type="evidence" value="ECO:0007669"/>
    <property type="project" value="InterPro"/>
</dbReference>
<protein>
    <submittedName>
        <fullName evidence="7">Putative MFS family arabinose efflux permease</fullName>
    </submittedName>
</protein>
<organism evidence="7 8">
    <name type="scientific">Haloactinopolyspora alba</name>
    <dbReference type="NCBI Taxonomy" id="648780"/>
    <lineage>
        <taxon>Bacteria</taxon>
        <taxon>Bacillati</taxon>
        <taxon>Actinomycetota</taxon>
        <taxon>Actinomycetes</taxon>
        <taxon>Jiangellales</taxon>
        <taxon>Jiangellaceae</taxon>
        <taxon>Haloactinopolyspora</taxon>
    </lineage>
</organism>
<keyword evidence="2 5" id="KW-0812">Transmembrane</keyword>
<feature type="transmembrane region" description="Helical" evidence="5">
    <location>
        <begin position="225"/>
        <end position="244"/>
    </location>
</feature>
<keyword evidence="4 5" id="KW-0472">Membrane</keyword>
<dbReference type="PANTHER" id="PTHR23537:SF1">
    <property type="entry name" value="SUGAR TRANSPORTER"/>
    <property type="match status" value="1"/>
</dbReference>
<dbReference type="PANTHER" id="PTHR23537">
    <property type="match status" value="1"/>
</dbReference>
<evidence type="ECO:0000256" key="1">
    <source>
        <dbReference type="ARBA" id="ARBA00004651"/>
    </source>
</evidence>
<comment type="subcellular location">
    <subcellularLocation>
        <location evidence="1">Cell membrane</location>
        <topology evidence="1">Multi-pass membrane protein</topology>
    </subcellularLocation>
</comment>
<sequence>MPVTSGRSALRPPDHPHRRSPAWRLGLAGLAGVGVSFGFARYGYGLFLPEIRDEFGMSVSLVGLVGSASYVGYLGALVLVGLLSSRVGPRVLVVIGGSSAAVGTALVGLAPGVGVLTVGLVMAGTSPGWIWAPYSDAVDRMVPADARARVLALIPSGTAFGVAVAGPVAMVAHGSAWRYAWLVFAAGSAVATVLNARVLPAGPPQRTGGSSVGPPLRWFVRRAAMPLYVTAVSYGVVGAVYWLLAVEAVTAGAGTGGVVRAVFWTLMGVAGTAGVATGAVFVRFGLRWAHRALFAALAVAVALLGVLAHVPVAVGVSAVVYGPAFMAGSALLAVWSYRVFPERPTTGFSATVFFLGVGTVLGPAVVGGVAERYGVSVALLGTALVAASTLLVAPPVSTGASVPT</sequence>
<reference evidence="7 8" key="1">
    <citation type="submission" date="2018-03" db="EMBL/GenBank/DDBJ databases">
        <title>Genomic Encyclopedia of Archaeal and Bacterial Type Strains, Phase II (KMG-II): from individual species to whole genera.</title>
        <authorList>
            <person name="Goeker M."/>
        </authorList>
    </citation>
    <scope>NUCLEOTIDE SEQUENCE [LARGE SCALE GENOMIC DNA]</scope>
    <source>
        <strain evidence="7 8">DSM 45211</strain>
    </source>
</reference>
<feature type="transmembrane region" description="Helical" evidence="5">
    <location>
        <begin position="60"/>
        <end position="84"/>
    </location>
</feature>
<feature type="transmembrane region" description="Helical" evidence="5">
    <location>
        <begin position="320"/>
        <end position="340"/>
    </location>
</feature>
<feature type="domain" description="Major facilitator superfamily (MFS) profile" evidence="6">
    <location>
        <begin position="24"/>
        <end position="398"/>
    </location>
</feature>
<dbReference type="InterPro" id="IPR010645">
    <property type="entry name" value="MFS_4"/>
</dbReference>
<feature type="transmembrane region" description="Helical" evidence="5">
    <location>
        <begin position="264"/>
        <end position="286"/>
    </location>
</feature>
<evidence type="ECO:0000313" key="7">
    <source>
        <dbReference type="EMBL" id="PSL06876.1"/>
    </source>
</evidence>
<evidence type="ECO:0000256" key="3">
    <source>
        <dbReference type="ARBA" id="ARBA00022989"/>
    </source>
</evidence>
<dbReference type="Proteomes" id="UP000243528">
    <property type="component" value="Unassembled WGS sequence"/>
</dbReference>
<dbReference type="Pfam" id="PF06779">
    <property type="entry name" value="MFS_4"/>
    <property type="match status" value="1"/>
</dbReference>
<dbReference type="PROSITE" id="PS50850">
    <property type="entry name" value="MFS"/>
    <property type="match status" value="1"/>
</dbReference>
<evidence type="ECO:0000313" key="8">
    <source>
        <dbReference type="Proteomes" id="UP000243528"/>
    </source>
</evidence>
<dbReference type="InterPro" id="IPR020846">
    <property type="entry name" value="MFS_dom"/>
</dbReference>
<evidence type="ECO:0000256" key="2">
    <source>
        <dbReference type="ARBA" id="ARBA00022692"/>
    </source>
</evidence>
<name>A0A2P8EBN4_9ACTN</name>
<feature type="transmembrane region" description="Helical" evidence="5">
    <location>
        <begin position="91"/>
        <end position="109"/>
    </location>
</feature>
<dbReference type="OrthoDB" id="2957247at2"/>
<dbReference type="SUPFAM" id="SSF103473">
    <property type="entry name" value="MFS general substrate transporter"/>
    <property type="match status" value="1"/>
</dbReference>
<dbReference type="RefSeq" id="WP_106535873.1">
    <property type="nucleotide sequence ID" value="NZ_ML142898.1"/>
</dbReference>
<dbReference type="InterPro" id="IPR036259">
    <property type="entry name" value="MFS_trans_sf"/>
</dbReference>
<feature type="transmembrane region" description="Helical" evidence="5">
    <location>
        <begin position="373"/>
        <end position="393"/>
    </location>
</feature>
<feature type="transmembrane region" description="Helical" evidence="5">
    <location>
        <begin position="293"/>
        <end position="314"/>
    </location>
</feature>
<feature type="transmembrane region" description="Helical" evidence="5">
    <location>
        <begin position="21"/>
        <end position="40"/>
    </location>
</feature>
<keyword evidence="8" id="KW-1185">Reference proteome</keyword>
<dbReference type="EMBL" id="PYGE01000002">
    <property type="protein sequence ID" value="PSL06876.1"/>
    <property type="molecule type" value="Genomic_DNA"/>
</dbReference>
<proteinExistence type="predicted"/>
<evidence type="ECO:0000259" key="6">
    <source>
        <dbReference type="PROSITE" id="PS50850"/>
    </source>
</evidence>
<keyword evidence="3 5" id="KW-1133">Transmembrane helix</keyword>
<evidence type="ECO:0000256" key="4">
    <source>
        <dbReference type="ARBA" id="ARBA00023136"/>
    </source>
</evidence>
<accession>A0A2P8EBN4</accession>
<evidence type="ECO:0000256" key="5">
    <source>
        <dbReference type="SAM" id="Phobius"/>
    </source>
</evidence>
<feature type="transmembrane region" description="Helical" evidence="5">
    <location>
        <begin position="115"/>
        <end position="134"/>
    </location>
</feature>
<dbReference type="AlphaFoldDB" id="A0A2P8EBN4"/>